<dbReference type="Gene3D" id="1.20.1050.10">
    <property type="match status" value="1"/>
</dbReference>
<keyword evidence="3" id="KW-1185">Reference proteome</keyword>
<dbReference type="InterPro" id="IPR004045">
    <property type="entry name" value="Glutathione_S-Trfase_N"/>
</dbReference>
<dbReference type="GO" id="GO:0004364">
    <property type="term" value="F:glutathione transferase activity"/>
    <property type="evidence" value="ECO:0007669"/>
    <property type="project" value="UniProtKB-EC"/>
</dbReference>
<dbReference type="Pfam" id="PF13417">
    <property type="entry name" value="GST_N_3"/>
    <property type="match status" value="1"/>
</dbReference>
<accession>A0ABU8Z3U4</accession>
<evidence type="ECO:0000313" key="3">
    <source>
        <dbReference type="Proteomes" id="UP001334005"/>
    </source>
</evidence>
<gene>
    <name evidence="2" type="ORF">QFI66_007375</name>
</gene>
<dbReference type="Proteomes" id="UP001334005">
    <property type="component" value="Unassembled WGS sequence"/>
</dbReference>
<evidence type="ECO:0000259" key="1">
    <source>
        <dbReference type="PROSITE" id="PS50404"/>
    </source>
</evidence>
<evidence type="ECO:0000313" key="2">
    <source>
        <dbReference type="EMBL" id="MEK0247935.1"/>
    </source>
</evidence>
<name>A0ABU8Z3U4_9ENTR</name>
<dbReference type="PANTHER" id="PTHR42673">
    <property type="entry name" value="MALEYLACETOACETATE ISOMERASE"/>
    <property type="match status" value="1"/>
</dbReference>
<proteinExistence type="predicted"/>
<reference evidence="2 3" key="1">
    <citation type="submission" date="2024-03" db="EMBL/GenBank/DDBJ databases">
        <title>Two novel Raoultella species associated with bleeding cankers of broadleaf hosts, Raoultella scottia sp. nov. and Raoultella lignicola sp. nov.</title>
        <authorList>
            <person name="Brady C.L."/>
        </authorList>
    </citation>
    <scope>NUCLEOTIDE SEQUENCE [LARGE SCALE GENOMIC DNA]</scope>
    <source>
        <strain evidence="2 3">BAC 10a-01-01</strain>
    </source>
</reference>
<keyword evidence="2" id="KW-0808">Transferase</keyword>
<dbReference type="Gene3D" id="3.40.30.10">
    <property type="entry name" value="Glutaredoxin"/>
    <property type="match status" value="1"/>
</dbReference>
<dbReference type="EC" id="2.5.1.18" evidence="2"/>
<comment type="caution">
    <text evidence="2">The sequence shown here is derived from an EMBL/GenBank/DDBJ whole genome shotgun (WGS) entry which is preliminary data.</text>
</comment>
<sequence>MKLIGMLDSPYVRRVAISLAAYGLAFEHQPLSVFSDYAAFAELNPAVKAPTLLLDDGTVLMDSTLILHYLEAQADDASRLLPADIAALAEDSRLLGLALAASEKAVQHVYEHRLRPEEKRHQPWIDRITRQLLADCAAWEAGWRHRQVNAAKLDQVAITSAVVWGFIQMMIPEVVNASGYPRLRAISRELEGLPQFAKYPAR</sequence>
<organism evidence="2 3">
    <name type="scientific">Raoultella scottii</name>
    <dbReference type="NCBI Taxonomy" id="3040937"/>
    <lineage>
        <taxon>Bacteria</taxon>
        <taxon>Pseudomonadati</taxon>
        <taxon>Pseudomonadota</taxon>
        <taxon>Gammaproteobacteria</taxon>
        <taxon>Enterobacterales</taxon>
        <taxon>Enterobacteriaceae</taxon>
        <taxon>Klebsiella/Raoultella group</taxon>
        <taxon>Raoultella</taxon>
    </lineage>
</organism>
<dbReference type="SUPFAM" id="SSF52833">
    <property type="entry name" value="Thioredoxin-like"/>
    <property type="match status" value="1"/>
</dbReference>
<dbReference type="EMBL" id="JARXNH020000051">
    <property type="protein sequence ID" value="MEK0247935.1"/>
    <property type="molecule type" value="Genomic_DNA"/>
</dbReference>
<dbReference type="PANTHER" id="PTHR42673:SF21">
    <property type="entry name" value="GLUTATHIONE S-TRANSFERASE YFCF"/>
    <property type="match status" value="1"/>
</dbReference>
<dbReference type="CDD" id="cd03205">
    <property type="entry name" value="GST_C_6"/>
    <property type="match status" value="1"/>
</dbReference>
<dbReference type="InterPro" id="IPR036249">
    <property type="entry name" value="Thioredoxin-like_sf"/>
</dbReference>
<dbReference type="RefSeq" id="WP_331834271.1">
    <property type="nucleotide sequence ID" value="NZ_JARXNH020000051.1"/>
</dbReference>
<feature type="domain" description="GST N-terminal" evidence="1">
    <location>
        <begin position="1"/>
        <end position="78"/>
    </location>
</feature>
<dbReference type="PROSITE" id="PS50404">
    <property type="entry name" value="GST_NTER"/>
    <property type="match status" value="1"/>
</dbReference>
<protein>
    <submittedName>
        <fullName evidence="2">Glutathione S-transferase</fullName>
        <ecNumber evidence="2">2.5.1.18</ecNumber>
    </submittedName>
</protein>